<evidence type="ECO:0000256" key="7">
    <source>
        <dbReference type="ARBA" id="ARBA00023016"/>
    </source>
</evidence>
<dbReference type="RefSeq" id="WP_064513702.1">
    <property type="nucleotide sequence ID" value="NZ_LXEP01000015.1"/>
</dbReference>
<dbReference type="PATRIC" id="fig|1354253.4.peg.1547"/>
<keyword evidence="7" id="KW-0346">Stress response</keyword>
<reference evidence="8 9" key="1">
    <citation type="submission" date="2016-04" db="EMBL/GenBank/DDBJ databases">
        <title>ATOL: Assembling a taxonomically balanced genome-scale reconstruction of the evolutionary history of the Enterobacteriaceae.</title>
        <authorList>
            <person name="Plunkett G.III."/>
            <person name="Neeno-Eckwall E.C."/>
            <person name="Glasner J.D."/>
            <person name="Perna N.T."/>
        </authorList>
    </citation>
    <scope>NUCLEOTIDE SEQUENCE [LARGE SCALE GENOMIC DNA]</scope>
    <source>
        <strain evidence="8 9">ATCC 51604</strain>
    </source>
</reference>
<accession>A0A1B7I263</accession>
<evidence type="ECO:0000256" key="1">
    <source>
        <dbReference type="ARBA" id="ARBA00006620"/>
    </source>
</evidence>
<dbReference type="GO" id="GO:0003729">
    <property type="term" value="F:mRNA binding"/>
    <property type="evidence" value="ECO:0007669"/>
    <property type="project" value="InterPro"/>
</dbReference>
<dbReference type="Gene3D" id="3.30.920.30">
    <property type="entry name" value="Hypothetical protein"/>
    <property type="match status" value="1"/>
</dbReference>
<evidence type="ECO:0000256" key="5">
    <source>
        <dbReference type="ARBA" id="ARBA00022801"/>
    </source>
</evidence>
<evidence type="ECO:0000256" key="6">
    <source>
        <dbReference type="ARBA" id="ARBA00022884"/>
    </source>
</evidence>
<dbReference type="EC" id="3.1.-.-" evidence="8"/>
<dbReference type="GO" id="GO:0016787">
    <property type="term" value="F:hydrolase activity"/>
    <property type="evidence" value="ECO:0007669"/>
    <property type="project" value="UniProtKB-KW"/>
</dbReference>
<keyword evidence="4" id="KW-0255">Endonuclease</keyword>
<dbReference type="Proteomes" id="UP000078504">
    <property type="component" value="Unassembled WGS sequence"/>
</dbReference>
<dbReference type="InterPro" id="IPR038570">
    <property type="entry name" value="HicA_sf"/>
</dbReference>
<protein>
    <submittedName>
        <fullName evidence="8">HicA family mRNA interferase protein</fullName>
        <ecNumber evidence="8">3.1.-.-</ecNumber>
    </submittedName>
</protein>
<evidence type="ECO:0000256" key="4">
    <source>
        <dbReference type="ARBA" id="ARBA00022759"/>
    </source>
</evidence>
<keyword evidence="2" id="KW-1277">Toxin-antitoxin system</keyword>
<keyword evidence="5 8" id="KW-0378">Hydrolase</keyword>
<dbReference type="SUPFAM" id="SSF54786">
    <property type="entry name" value="YcfA/nrd intein domain"/>
    <property type="match status" value="1"/>
</dbReference>
<dbReference type="EMBL" id="LXEP01000015">
    <property type="protein sequence ID" value="OAT22225.1"/>
    <property type="molecule type" value="Genomic_DNA"/>
</dbReference>
<evidence type="ECO:0000313" key="9">
    <source>
        <dbReference type="Proteomes" id="UP000078504"/>
    </source>
</evidence>
<proteinExistence type="inferred from homology"/>
<dbReference type="InterPro" id="IPR012933">
    <property type="entry name" value="HicA_mRNA_interferase"/>
</dbReference>
<keyword evidence="6" id="KW-0694">RNA-binding</keyword>
<name>A0A1B7I263_9ENTR</name>
<organism evidence="8 9">
    <name type="scientific">Buttiauxella gaviniae ATCC 51604</name>
    <dbReference type="NCBI Taxonomy" id="1354253"/>
    <lineage>
        <taxon>Bacteria</taxon>
        <taxon>Pseudomonadati</taxon>
        <taxon>Pseudomonadota</taxon>
        <taxon>Gammaproteobacteria</taxon>
        <taxon>Enterobacterales</taxon>
        <taxon>Enterobacteriaceae</taxon>
        <taxon>Buttiauxella</taxon>
    </lineage>
</organism>
<gene>
    <name evidence="8" type="ORF">M977_01517</name>
</gene>
<evidence type="ECO:0000256" key="2">
    <source>
        <dbReference type="ARBA" id="ARBA00022649"/>
    </source>
</evidence>
<evidence type="ECO:0000256" key="3">
    <source>
        <dbReference type="ARBA" id="ARBA00022722"/>
    </source>
</evidence>
<comment type="similarity">
    <text evidence="1">Belongs to the HicA mRNA interferase family.</text>
</comment>
<keyword evidence="3" id="KW-0540">Nuclease</keyword>
<dbReference type="GO" id="GO:0004519">
    <property type="term" value="F:endonuclease activity"/>
    <property type="evidence" value="ECO:0007669"/>
    <property type="project" value="UniProtKB-KW"/>
</dbReference>
<dbReference type="AlphaFoldDB" id="A0A1B7I263"/>
<comment type="caution">
    <text evidence="8">The sequence shown here is derived from an EMBL/GenBank/DDBJ whole genome shotgun (WGS) entry which is preliminary data.</text>
</comment>
<evidence type="ECO:0000313" key="8">
    <source>
        <dbReference type="EMBL" id="OAT22225.1"/>
    </source>
</evidence>
<sequence>MNSSDLIKELKAAGCEPARNSGGSHWIWWSPNTGNTFPVPHPKKDLPIGTVRSIRKRAGI</sequence>
<dbReference type="Pfam" id="PF07927">
    <property type="entry name" value="HicA_toxin"/>
    <property type="match status" value="1"/>
</dbReference>